<dbReference type="InterPro" id="IPR045851">
    <property type="entry name" value="AMP-bd_C_sf"/>
</dbReference>
<dbReference type="InterPro" id="IPR020845">
    <property type="entry name" value="AMP-binding_CS"/>
</dbReference>
<keyword evidence="8" id="KW-1185">Reference proteome</keyword>
<evidence type="ECO:0000259" key="5">
    <source>
        <dbReference type="Pfam" id="PF00501"/>
    </source>
</evidence>
<dbReference type="EMBL" id="JBBPBK010000008">
    <property type="protein sequence ID" value="KAK9280186.1"/>
    <property type="molecule type" value="Genomic_DNA"/>
</dbReference>
<dbReference type="GO" id="GO:0016405">
    <property type="term" value="F:CoA-ligase activity"/>
    <property type="evidence" value="ECO:0007669"/>
    <property type="project" value="TreeGrafter"/>
</dbReference>
<dbReference type="InterPro" id="IPR025110">
    <property type="entry name" value="AMP-bd_C"/>
</dbReference>
<feature type="domain" description="AMP-dependent synthetase/ligase" evidence="5">
    <location>
        <begin position="35"/>
        <end position="107"/>
    </location>
</feature>
<comment type="similarity">
    <text evidence="1">Belongs to the ATP-dependent AMP-binding enzyme family.</text>
</comment>
<name>A0AAP0RQW5_LIQFO</name>
<evidence type="ECO:0000256" key="3">
    <source>
        <dbReference type="ARBA" id="ARBA00022741"/>
    </source>
</evidence>
<dbReference type="FunFam" id="3.40.50.12780:FF:000003">
    <property type="entry name" value="Long-chain-fatty-acid--CoA ligase FadD"/>
    <property type="match status" value="1"/>
</dbReference>
<dbReference type="SUPFAM" id="SSF56801">
    <property type="entry name" value="Acetyl-CoA synthetase-like"/>
    <property type="match status" value="1"/>
</dbReference>
<evidence type="ECO:0000313" key="8">
    <source>
        <dbReference type="Proteomes" id="UP001415857"/>
    </source>
</evidence>
<dbReference type="InterPro" id="IPR042099">
    <property type="entry name" value="ANL_N_sf"/>
</dbReference>
<feature type="domain" description="AMP-binding enzyme C-terminal" evidence="6">
    <location>
        <begin position="412"/>
        <end position="487"/>
    </location>
</feature>
<dbReference type="GO" id="GO:0005524">
    <property type="term" value="F:ATP binding"/>
    <property type="evidence" value="ECO:0007669"/>
    <property type="project" value="UniProtKB-KW"/>
</dbReference>
<dbReference type="FunFam" id="3.30.300.30:FF:000007">
    <property type="entry name" value="4-coumarate--CoA ligase 2"/>
    <property type="match status" value="1"/>
</dbReference>
<feature type="domain" description="AMP-dependent synthetase/ligase" evidence="5">
    <location>
        <begin position="139"/>
        <end position="361"/>
    </location>
</feature>
<evidence type="ECO:0008006" key="9">
    <source>
        <dbReference type="Google" id="ProtNLM"/>
    </source>
</evidence>
<dbReference type="Proteomes" id="UP001415857">
    <property type="component" value="Unassembled WGS sequence"/>
</dbReference>
<sequence length="501" mass="55162">MEKSGYGRDGIYRSLRPTLFLPKDPNLSMVSFLFRNSSSYPHKPALLDADTGESLTYTQFKSTLIKLSHALIHLGISKGDVVLIFAPNSIQFPLCFLATVAIGAIATTDPEILRPKWFRILELRFSLNYLKWAARQEIFQATSVKQSDTAALLYSSGTTGTSKGVILTHRNFIAASLMITSDQDVKGEMHNVFLCFLPMFHVFGLSVITYAQLQRGNAVVSMAKFDMEMVLRSVEKYRVTHMWVVPPIILALAKQSAVNKYDLSSLRHIGSGAAPLGKELMEECARNVPLAVVSQGFGMTETTGVVSMENPGSGRRHSGSAGTLVPGVEAQIVSVDTLKPLPPNQTGEICVRGPNMMPGYFNNPQATKLTIDKNGWVHTGDLGYFDEEGQLFVIDRIKELIKVKGFQVAPAELEGLLVSHPEILDAVVIPYPDAEAGEVPIAFVVRSPSSSLTEEDIQKFIAHQVAPFKRLRRVTFVDSVPKSAAGKILRRELIEKVRSRL</sequence>
<dbReference type="PANTHER" id="PTHR24096:SF425">
    <property type="entry name" value="4-COUMARATE--COA LIGASE-LIKE 7"/>
    <property type="match status" value="1"/>
</dbReference>
<dbReference type="AlphaFoldDB" id="A0AAP0RQW5"/>
<keyword evidence="2" id="KW-0436">Ligase</keyword>
<keyword evidence="3" id="KW-0547">Nucleotide-binding</keyword>
<evidence type="ECO:0000313" key="7">
    <source>
        <dbReference type="EMBL" id="KAK9280186.1"/>
    </source>
</evidence>
<dbReference type="PROSITE" id="PS00455">
    <property type="entry name" value="AMP_BINDING"/>
    <property type="match status" value="1"/>
</dbReference>
<dbReference type="Pfam" id="PF00501">
    <property type="entry name" value="AMP-binding"/>
    <property type="match status" value="2"/>
</dbReference>
<dbReference type="PANTHER" id="PTHR24096">
    <property type="entry name" value="LONG-CHAIN-FATTY-ACID--COA LIGASE"/>
    <property type="match status" value="1"/>
</dbReference>
<dbReference type="InterPro" id="IPR000873">
    <property type="entry name" value="AMP-dep_synth/lig_dom"/>
</dbReference>
<dbReference type="Pfam" id="PF13193">
    <property type="entry name" value="AMP-binding_C"/>
    <property type="match status" value="1"/>
</dbReference>
<evidence type="ECO:0000256" key="1">
    <source>
        <dbReference type="ARBA" id="ARBA00006432"/>
    </source>
</evidence>
<organism evidence="7 8">
    <name type="scientific">Liquidambar formosana</name>
    <name type="common">Formosan gum</name>
    <dbReference type="NCBI Taxonomy" id="63359"/>
    <lineage>
        <taxon>Eukaryota</taxon>
        <taxon>Viridiplantae</taxon>
        <taxon>Streptophyta</taxon>
        <taxon>Embryophyta</taxon>
        <taxon>Tracheophyta</taxon>
        <taxon>Spermatophyta</taxon>
        <taxon>Magnoliopsida</taxon>
        <taxon>eudicotyledons</taxon>
        <taxon>Gunneridae</taxon>
        <taxon>Pentapetalae</taxon>
        <taxon>Saxifragales</taxon>
        <taxon>Altingiaceae</taxon>
        <taxon>Liquidambar</taxon>
    </lineage>
</organism>
<proteinExistence type="inferred from homology"/>
<evidence type="ECO:0000259" key="6">
    <source>
        <dbReference type="Pfam" id="PF13193"/>
    </source>
</evidence>
<dbReference type="Gene3D" id="3.40.50.12780">
    <property type="entry name" value="N-terminal domain of ligase-like"/>
    <property type="match status" value="1"/>
</dbReference>
<comment type="caution">
    <text evidence="7">The sequence shown here is derived from an EMBL/GenBank/DDBJ whole genome shotgun (WGS) entry which is preliminary data.</text>
</comment>
<accession>A0AAP0RQW5</accession>
<dbReference type="CDD" id="cd05904">
    <property type="entry name" value="4CL"/>
    <property type="match status" value="1"/>
</dbReference>
<evidence type="ECO:0000256" key="2">
    <source>
        <dbReference type="ARBA" id="ARBA00022598"/>
    </source>
</evidence>
<keyword evidence="4" id="KW-0067">ATP-binding</keyword>
<protein>
    <recommendedName>
        <fullName evidence="9">4-coumarate--CoA ligase</fullName>
    </recommendedName>
</protein>
<evidence type="ECO:0000256" key="4">
    <source>
        <dbReference type="ARBA" id="ARBA00022840"/>
    </source>
</evidence>
<dbReference type="Gene3D" id="3.30.300.30">
    <property type="match status" value="1"/>
</dbReference>
<gene>
    <name evidence="7" type="ORF">L1049_013873</name>
</gene>
<reference evidence="7 8" key="1">
    <citation type="journal article" date="2024" name="Plant J.">
        <title>Genome sequences and population genomics reveal climatic adaptation and genomic divergence between two closely related sweetgum species.</title>
        <authorList>
            <person name="Xu W.Q."/>
            <person name="Ren C.Q."/>
            <person name="Zhang X.Y."/>
            <person name="Comes H.P."/>
            <person name="Liu X.H."/>
            <person name="Li Y.G."/>
            <person name="Kettle C.J."/>
            <person name="Jalonen R."/>
            <person name="Gaisberger H."/>
            <person name="Ma Y.Z."/>
            <person name="Qiu Y.X."/>
        </authorList>
    </citation>
    <scope>NUCLEOTIDE SEQUENCE [LARGE SCALE GENOMIC DNA]</scope>
    <source>
        <strain evidence="7">Hangzhou</strain>
    </source>
</reference>